<name>A0A8T2IYR2_9PIPI</name>
<proteinExistence type="predicted"/>
<dbReference type="Pfam" id="PF07292">
    <property type="entry name" value="NID"/>
    <property type="match status" value="1"/>
</dbReference>
<dbReference type="GO" id="GO:0005634">
    <property type="term" value="C:nucleus"/>
    <property type="evidence" value="ECO:0007669"/>
    <property type="project" value="TreeGrafter"/>
</dbReference>
<sequence>MNIIKKKCIEVPIEKCRILVNVNPVELFVLDSVSVDVSRSSKKILISNLPPSLSEEVLLDKLELFFSKSKNNGEEVESREYLSDMRSVILTFAKEEDPMLDLKLPISSPYICQV</sequence>
<dbReference type="Proteomes" id="UP000812440">
    <property type="component" value="Chromosome 4"/>
</dbReference>
<gene>
    <name evidence="2" type="ORF">GDO86_008697</name>
</gene>
<comment type="caution">
    <text evidence="2">The sequence shown here is derived from an EMBL/GenBank/DDBJ whole genome shotgun (WGS) entry which is preliminary data.</text>
</comment>
<dbReference type="Gene3D" id="3.30.70.330">
    <property type="match status" value="1"/>
</dbReference>
<feature type="domain" description="NID" evidence="1">
    <location>
        <begin position="2"/>
        <end position="78"/>
    </location>
</feature>
<keyword evidence="3" id="KW-1185">Reference proteome</keyword>
<accession>A0A8T2IYR2</accession>
<dbReference type="OrthoDB" id="9936051at2759"/>
<dbReference type="AlphaFoldDB" id="A0A8T2IYR2"/>
<evidence type="ECO:0000259" key="1">
    <source>
        <dbReference type="Pfam" id="PF07292"/>
    </source>
</evidence>
<evidence type="ECO:0000313" key="2">
    <source>
        <dbReference type="EMBL" id="KAG8438105.1"/>
    </source>
</evidence>
<evidence type="ECO:0000313" key="3">
    <source>
        <dbReference type="Proteomes" id="UP000812440"/>
    </source>
</evidence>
<dbReference type="PANTHER" id="PTHR15225">
    <property type="entry name" value="INTERFERON-INDUCED PROTEIN 35/NMI N-MYC/STAT INTERACTING PROTEIN"/>
    <property type="match status" value="1"/>
</dbReference>
<dbReference type="PANTHER" id="PTHR15225:SF1">
    <property type="entry name" value="INTERFERON-INDUCED 35 KDA PROTEIN"/>
    <property type="match status" value="1"/>
</dbReference>
<reference evidence="2" key="1">
    <citation type="thesis" date="2020" institute="ProQuest LLC" country="789 East Eisenhower Parkway, Ann Arbor, MI, USA">
        <title>Comparative Genomics and Chromosome Evolution.</title>
        <authorList>
            <person name="Mudd A.B."/>
        </authorList>
    </citation>
    <scope>NUCLEOTIDE SEQUENCE</scope>
    <source>
        <strain evidence="2">Female2</strain>
        <tissue evidence="2">Blood</tissue>
    </source>
</reference>
<dbReference type="InterPro" id="IPR012677">
    <property type="entry name" value="Nucleotide-bd_a/b_plait_sf"/>
</dbReference>
<dbReference type="EMBL" id="JAACNH010000007">
    <property type="protein sequence ID" value="KAG8438105.1"/>
    <property type="molecule type" value="Genomic_DNA"/>
</dbReference>
<protein>
    <recommendedName>
        <fullName evidence="1">NID domain-containing protein</fullName>
    </recommendedName>
</protein>
<organism evidence="2 3">
    <name type="scientific">Hymenochirus boettgeri</name>
    <name type="common">Congo dwarf clawed frog</name>
    <dbReference type="NCBI Taxonomy" id="247094"/>
    <lineage>
        <taxon>Eukaryota</taxon>
        <taxon>Metazoa</taxon>
        <taxon>Chordata</taxon>
        <taxon>Craniata</taxon>
        <taxon>Vertebrata</taxon>
        <taxon>Euteleostomi</taxon>
        <taxon>Amphibia</taxon>
        <taxon>Batrachia</taxon>
        <taxon>Anura</taxon>
        <taxon>Pipoidea</taxon>
        <taxon>Pipidae</taxon>
        <taxon>Pipinae</taxon>
        <taxon>Hymenochirus</taxon>
    </lineage>
</organism>
<dbReference type="InterPro" id="IPR009909">
    <property type="entry name" value="Nmi/IFP35_dom"/>
</dbReference>